<dbReference type="GO" id="GO:0008270">
    <property type="term" value="F:zinc ion binding"/>
    <property type="evidence" value="ECO:0007669"/>
    <property type="project" value="UniProtKB-KW"/>
</dbReference>
<dbReference type="Proteomes" id="UP000054166">
    <property type="component" value="Unassembled WGS sequence"/>
</dbReference>
<accession>A0A0C3FF99</accession>
<comment type="subcellular location">
    <subcellularLocation>
        <location evidence="1">Nucleus</location>
    </subcellularLocation>
</comment>
<organism evidence="7 8">
    <name type="scientific">Piloderma croceum (strain F 1598)</name>
    <dbReference type="NCBI Taxonomy" id="765440"/>
    <lineage>
        <taxon>Eukaryota</taxon>
        <taxon>Fungi</taxon>
        <taxon>Dikarya</taxon>
        <taxon>Basidiomycota</taxon>
        <taxon>Agaricomycotina</taxon>
        <taxon>Agaricomycetes</taxon>
        <taxon>Agaricomycetidae</taxon>
        <taxon>Atheliales</taxon>
        <taxon>Atheliaceae</taxon>
        <taxon>Piloderma</taxon>
    </lineage>
</organism>
<evidence type="ECO:0000259" key="6">
    <source>
        <dbReference type="Pfam" id="PF05699"/>
    </source>
</evidence>
<protein>
    <recommendedName>
        <fullName evidence="6">HAT C-terminal dimerisation domain-containing protein</fullName>
    </recommendedName>
</protein>
<dbReference type="InterPro" id="IPR012337">
    <property type="entry name" value="RNaseH-like_sf"/>
</dbReference>
<feature type="non-terminal residue" evidence="7">
    <location>
        <position position="284"/>
    </location>
</feature>
<dbReference type="PANTHER" id="PTHR46481:SF10">
    <property type="entry name" value="ZINC FINGER BED DOMAIN-CONTAINING PROTEIN 39"/>
    <property type="match status" value="1"/>
</dbReference>
<reference evidence="8" key="2">
    <citation type="submission" date="2015-01" db="EMBL/GenBank/DDBJ databases">
        <title>Evolutionary Origins and Diversification of the Mycorrhizal Mutualists.</title>
        <authorList>
            <consortium name="DOE Joint Genome Institute"/>
            <consortium name="Mycorrhizal Genomics Consortium"/>
            <person name="Kohler A."/>
            <person name="Kuo A."/>
            <person name="Nagy L.G."/>
            <person name="Floudas D."/>
            <person name="Copeland A."/>
            <person name="Barry K.W."/>
            <person name="Cichocki N."/>
            <person name="Veneault-Fourrey C."/>
            <person name="LaButti K."/>
            <person name="Lindquist E.A."/>
            <person name="Lipzen A."/>
            <person name="Lundell T."/>
            <person name="Morin E."/>
            <person name="Murat C."/>
            <person name="Riley R."/>
            <person name="Ohm R."/>
            <person name="Sun H."/>
            <person name="Tunlid A."/>
            <person name="Henrissat B."/>
            <person name="Grigoriev I.V."/>
            <person name="Hibbett D.S."/>
            <person name="Martin F."/>
        </authorList>
    </citation>
    <scope>NUCLEOTIDE SEQUENCE [LARGE SCALE GENOMIC DNA]</scope>
    <source>
        <strain evidence="8">F 1598</strain>
    </source>
</reference>
<keyword evidence="5" id="KW-0539">Nucleus</keyword>
<dbReference type="SUPFAM" id="SSF53098">
    <property type="entry name" value="Ribonuclease H-like"/>
    <property type="match status" value="1"/>
</dbReference>
<evidence type="ECO:0000256" key="3">
    <source>
        <dbReference type="ARBA" id="ARBA00022771"/>
    </source>
</evidence>
<dbReference type="HOGENOM" id="CLU_009123_4_6_1"/>
<proteinExistence type="predicted"/>
<dbReference type="GO" id="GO:0046983">
    <property type="term" value="F:protein dimerization activity"/>
    <property type="evidence" value="ECO:0007669"/>
    <property type="project" value="InterPro"/>
</dbReference>
<evidence type="ECO:0000256" key="4">
    <source>
        <dbReference type="ARBA" id="ARBA00022833"/>
    </source>
</evidence>
<reference evidence="7 8" key="1">
    <citation type="submission" date="2014-04" db="EMBL/GenBank/DDBJ databases">
        <authorList>
            <consortium name="DOE Joint Genome Institute"/>
            <person name="Kuo A."/>
            <person name="Tarkka M."/>
            <person name="Buscot F."/>
            <person name="Kohler A."/>
            <person name="Nagy L.G."/>
            <person name="Floudas D."/>
            <person name="Copeland A."/>
            <person name="Barry K.W."/>
            <person name="Cichocki N."/>
            <person name="Veneault-Fourrey C."/>
            <person name="LaButti K."/>
            <person name="Lindquist E.A."/>
            <person name="Lipzen A."/>
            <person name="Lundell T."/>
            <person name="Morin E."/>
            <person name="Murat C."/>
            <person name="Sun H."/>
            <person name="Tunlid A."/>
            <person name="Henrissat B."/>
            <person name="Grigoriev I.V."/>
            <person name="Hibbett D.S."/>
            <person name="Martin F."/>
            <person name="Nordberg H.P."/>
            <person name="Cantor M.N."/>
            <person name="Hua S.X."/>
        </authorList>
    </citation>
    <scope>NUCLEOTIDE SEQUENCE [LARGE SCALE GENOMIC DNA]</scope>
    <source>
        <strain evidence="7 8">F 1598</strain>
    </source>
</reference>
<dbReference type="InParanoid" id="A0A0C3FF99"/>
<gene>
    <name evidence="7" type="ORF">PILCRDRAFT_55234</name>
</gene>
<keyword evidence="8" id="KW-1185">Reference proteome</keyword>
<dbReference type="PANTHER" id="PTHR46481">
    <property type="entry name" value="ZINC FINGER BED DOMAIN-CONTAINING PROTEIN 4"/>
    <property type="match status" value="1"/>
</dbReference>
<evidence type="ECO:0000256" key="5">
    <source>
        <dbReference type="ARBA" id="ARBA00023242"/>
    </source>
</evidence>
<dbReference type="InterPro" id="IPR008906">
    <property type="entry name" value="HATC_C_dom"/>
</dbReference>
<dbReference type="Pfam" id="PF05699">
    <property type="entry name" value="Dimer_Tnp_hAT"/>
    <property type="match status" value="1"/>
</dbReference>
<keyword evidence="3" id="KW-0863">Zinc-finger</keyword>
<evidence type="ECO:0000313" key="7">
    <source>
        <dbReference type="EMBL" id="KIM78646.1"/>
    </source>
</evidence>
<evidence type="ECO:0000256" key="2">
    <source>
        <dbReference type="ARBA" id="ARBA00022723"/>
    </source>
</evidence>
<evidence type="ECO:0000313" key="8">
    <source>
        <dbReference type="Proteomes" id="UP000054166"/>
    </source>
</evidence>
<evidence type="ECO:0000256" key="1">
    <source>
        <dbReference type="ARBA" id="ARBA00004123"/>
    </source>
</evidence>
<dbReference type="EMBL" id="KN833015">
    <property type="protein sequence ID" value="KIM78646.1"/>
    <property type="molecule type" value="Genomic_DNA"/>
</dbReference>
<dbReference type="OrthoDB" id="1607513at2759"/>
<keyword evidence="2" id="KW-0479">Metal-binding</keyword>
<feature type="domain" description="HAT C-terminal dimerisation" evidence="6">
    <location>
        <begin position="199"/>
        <end position="273"/>
    </location>
</feature>
<name>A0A0C3FF99_PILCF</name>
<feature type="non-terminal residue" evidence="7">
    <location>
        <position position="1"/>
    </location>
</feature>
<keyword evidence="4" id="KW-0862">Zinc</keyword>
<dbReference type="GO" id="GO:0005634">
    <property type="term" value="C:nucleus"/>
    <property type="evidence" value="ECO:0007669"/>
    <property type="project" value="UniProtKB-SubCell"/>
</dbReference>
<sequence length="284" mass="32581">PQRHQAWLAEVTISLKRIEQALRNTALMLILDVKTRWSSMHQMLRCALDYRDVIDNFVAKNRELRSLKLSTADWDAIALVTKWLKSFQSATTQMSTTKCSMLSSTHAIFRGLQEDIRNSLAELPDGAPVKLKTSLMKAHRKLSDYYTKLDESPYYIWSSLLDPRISYQGLLADCGDDISLKSHLELAKECLTAHINELEEFWKLPQEDFENCDPVQWWAGRRAQFPSLSRQCNPIGSAVAVERIFSGGRDTISLRRASLQPETIRTLMLVKQRLRLARSAIQEI</sequence>
<dbReference type="InterPro" id="IPR052035">
    <property type="entry name" value="ZnF_BED_domain_contain"/>
</dbReference>
<dbReference type="AlphaFoldDB" id="A0A0C3FF99"/>